<dbReference type="RefSeq" id="WP_069697272.1">
    <property type="nucleotide sequence ID" value="NZ_JAGGMA010000010.1"/>
</dbReference>
<comment type="similarity">
    <text evidence="1">Belongs to the ROK (NagC/XylR) family.</text>
</comment>
<name>A0A1E5L0Y5_9ENTE</name>
<gene>
    <name evidence="2" type="ORF">BCR26_07930</name>
</gene>
<organism evidence="2 3">
    <name type="scientific">Enterococcus rivorum</name>
    <dbReference type="NCBI Taxonomy" id="762845"/>
    <lineage>
        <taxon>Bacteria</taxon>
        <taxon>Bacillati</taxon>
        <taxon>Bacillota</taxon>
        <taxon>Bacilli</taxon>
        <taxon>Lactobacillales</taxon>
        <taxon>Enterococcaceae</taxon>
        <taxon>Enterococcus</taxon>
    </lineage>
</organism>
<dbReference type="SUPFAM" id="SSF53067">
    <property type="entry name" value="Actin-like ATPase domain"/>
    <property type="match status" value="1"/>
</dbReference>
<reference evidence="2 3" key="1">
    <citation type="submission" date="2016-09" db="EMBL/GenBank/DDBJ databases">
        <authorList>
            <person name="Capua I."/>
            <person name="De Benedictis P."/>
            <person name="Joannis T."/>
            <person name="Lombin L.H."/>
            <person name="Cattoli G."/>
        </authorList>
    </citation>
    <scope>NUCLEOTIDE SEQUENCE [LARGE SCALE GENOMIC DNA]</scope>
    <source>
        <strain evidence="2 3">LMG 25899</strain>
    </source>
</reference>
<dbReference type="PANTHER" id="PTHR18964:SF170">
    <property type="entry name" value="SUGAR KINASE"/>
    <property type="match status" value="1"/>
</dbReference>
<dbReference type="AlphaFoldDB" id="A0A1E5L0Y5"/>
<dbReference type="InterPro" id="IPR000600">
    <property type="entry name" value="ROK"/>
</dbReference>
<accession>A0A1E5L0Y5</accession>
<dbReference type="OrthoDB" id="9795247at2"/>
<dbReference type="Pfam" id="PF00480">
    <property type="entry name" value="ROK"/>
    <property type="match status" value="2"/>
</dbReference>
<dbReference type="PANTHER" id="PTHR18964">
    <property type="entry name" value="ROK (REPRESSOR, ORF, KINASE) FAMILY"/>
    <property type="match status" value="1"/>
</dbReference>
<dbReference type="STRING" id="762845.BCR26_07930"/>
<keyword evidence="3" id="KW-1185">Reference proteome</keyword>
<dbReference type="Gene3D" id="3.30.420.40">
    <property type="match status" value="2"/>
</dbReference>
<dbReference type="InterPro" id="IPR043129">
    <property type="entry name" value="ATPase_NBD"/>
</dbReference>
<evidence type="ECO:0000313" key="2">
    <source>
        <dbReference type="EMBL" id="OEH83744.1"/>
    </source>
</evidence>
<evidence type="ECO:0000313" key="3">
    <source>
        <dbReference type="Proteomes" id="UP000095256"/>
    </source>
</evidence>
<dbReference type="Proteomes" id="UP000095256">
    <property type="component" value="Unassembled WGS sequence"/>
</dbReference>
<dbReference type="EMBL" id="MIEK01000003">
    <property type="protein sequence ID" value="OEH83744.1"/>
    <property type="molecule type" value="Genomic_DNA"/>
</dbReference>
<protein>
    <recommendedName>
        <fullName evidence="4">ROK family protein</fullName>
    </recommendedName>
</protein>
<evidence type="ECO:0008006" key="4">
    <source>
        <dbReference type="Google" id="ProtNLM"/>
    </source>
</evidence>
<evidence type="ECO:0000256" key="1">
    <source>
        <dbReference type="ARBA" id="ARBA00006479"/>
    </source>
</evidence>
<sequence length="311" mass="34717">MTLLVLDIGGSAVKYGIWENEQLSQQGKVATPKSKTAFFDFLEEKLISFQTNFEIKGIAISCPGEVNEQLGAIMGLSFVPYLHIGFFLTELRKYFKLPITMCNDAKCVALAEYSLGAGKNQGNYLYVVMGTGVGTAYVNEFGEIGELPEKKKKMEVFLAESIKALNNSAISMVQVSKKIAKKQNQSHVTFDGKYILEKAKAGDAELISELDEMYTNLARVLIILNLAYHPTAIVIGGGVTANPQYFSNVLEKVKELVQNQKDQLEKFRNIMAPKDEKKILEIQLPRLLKCKFREQANLIGAAKYFEKKMSN</sequence>
<comment type="caution">
    <text evidence="2">The sequence shown here is derived from an EMBL/GenBank/DDBJ whole genome shotgun (WGS) entry which is preliminary data.</text>
</comment>
<proteinExistence type="inferred from homology"/>